<evidence type="ECO:0000256" key="4">
    <source>
        <dbReference type="ARBA" id="ARBA00022771"/>
    </source>
</evidence>
<feature type="compositionally biased region" description="Polar residues" evidence="8">
    <location>
        <begin position="270"/>
        <end position="289"/>
    </location>
</feature>
<evidence type="ECO:0000256" key="3">
    <source>
        <dbReference type="ARBA" id="ARBA00022737"/>
    </source>
</evidence>
<name>A0A5N5SSL6_9CRUS</name>
<dbReference type="InterPro" id="IPR013087">
    <property type="entry name" value="Znf_C2H2_type"/>
</dbReference>
<dbReference type="GO" id="GO:0008270">
    <property type="term" value="F:zinc ion binding"/>
    <property type="evidence" value="ECO:0007669"/>
    <property type="project" value="UniProtKB-KW"/>
</dbReference>
<dbReference type="FunFam" id="3.30.160.60:FF:002343">
    <property type="entry name" value="Zinc finger protein 33A"/>
    <property type="match status" value="1"/>
</dbReference>
<feature type="domain" description="C2H2-type" evidence="9">
    <location>
        <begin position="121"/>
        <end position="148"/>
    </location>
</feature>
<sequence length="488" mass="55087">MSLSEPSDAEKSKCFKEKGNELTFSDLVAKDEEKQIEIDVKEENSSIRTHFKRARKSSRKKIESLQTSFEIYQCVHCPQTFNRLSQLKSHSKSHLGENSEKKYVNLDWNIQKHCHTGVKPYKCELCNASFSRKNNLKWHKLTHSENAGFHCNICFVGFSSTGDLKTHMRTHAPPKPYSCDICPSSFRLPESLNKHKMIHTGEIPLRHKNNKQNTSKEVNSKPFNCLFCNASFCEKRNLKRHTFSVHHNFGILKSPCSNNQKKEEEKLACETQTNDSSSTNIETQKTSENYVQQSENSDLITNISAAPYDISNSNVHQVVMQSIPNLDGVSHVPQFFISAPGQAPRPARPAGYCQNHNLHILTYVEGSFNHWQSWCFCNPPNLPESPPQVIVPSISNEMNGETMAQILFTPTQAAAQDSSQILMNVNSQPITDANNQIFFSPTFLNQNIAVTPSYFSTFALNGNQPFELQGGILQSPSTNLLKGIKSEN</sequence>
<dbReference type="FunFam" id="3.30.160.60:FF:001182">
    <property type="entry name" value="Zinc finger, C2H2 type"/>
    <property type="match status" value="1"/>
</dbReference>
<keyword evidence="2" id="KW-0479">Metal-binding</keyword>
<dbReference type="SMART" id="SM00355">
    <property type="entry name" value="ZnF_C2H2"/>
    <property type="match status" value="5"/>
</dbReference>
<dbReference type="PROSITE" id="PS50157">
    <property type="entry name" value="ZINC_FINGER_C2H2_2"/>
    <property type="match status" value="5"/>
</dbReference>
<evidence type="ECO:0000313" key="10">
    <source>
        <dbReference type="EMBL" id="KAB7497017.1"/>
    </source>
</evidence>
<evidence type="ECO:0000256" key="2">
    <source>
        <dbReference type="ARBA" id="ARBA00022723"/>
    </source>
</evidence>
<dbReference type="GO" id="GO:0006355">
    <property type="term" value="P:regulation of DNA-templated transcription"/>
    <property type="evidence" value="ECO:0007669"/>
    <property type="project" value="UniProtKB-ARBA"/>
</dbReference>
<dbReference type="Proteomes" id="UP000326759">
    <property type="component" value="Unassembled WGS sequence"/>
</dbReference>
<evidence type="ECO:0000256" key="1">
    <source>
        <dbReference type="ARBA" id="ARBA00004123"/>
    </source>
</evidence>
<dbReference type="Pfam" id="PF13894">
    <property type="entry name" value="zf-C2H2_4"/>
    <property type="match status" value="1"/>
</dbReference>
<evidence type="ECO:0000256" key="7">
    <source>
        <dbReference type="PROSITE-ProRule" id="PRU00042"/>
    </source>
</evidence>
<dbReference type="PANTHER" id="PTHR23234:SF10">
    <property type="entry name" value="RIKEN CDNA 6720489N17 GENE-RELATED"/>
    <property type="match status" value="1"/>
</dbReference>
<comment type="subcellular location">
    <subcellularLocation>
        <location evidence="1">Nucleus</location>
    </subcellularLocation>
</comment>
<gene>
    <name evidence="10" type="ORF">Anas_05591</name>
</gene>
<dbReference type="InterPro" id="IPR050758">
    <property type="entry name" value="Znf_C2H2-type"/>
</dbReference>
<evidence type="ECO:0000259" key="9">
    <source>
        <dbReference type="PROSITE" id="PS50157"/>
    </source>
</evidence>
<reference evidence="10 11" key="1">
    <citation type="journal article" date="2019" name="PLoS Biol.">
        <title>Sex chromosomes control vertical transmission of feminizing Wolbachia symbionts in an isopod.</title>
        <authorList>
            <person name="Becking T."/>
            <person name="Chebbi M.A."/>
            <person name="Giraud I."/>
            <person name="Moumen B."/>
            <person name="Laverre T."/>
            <person name="Caubet Y."/>
            <person name="Peccoud J."/>
            <person name="Gilbert C."/>
            <person name="Cordaux R."/>
        </authorList>
    </citation>
    <scope>NUCLEOTIDE SEQUENCE [LARGE SCALE GENOMIC DNA]</scope>
    <source>
        <strain evidence="10">ANa2</strain>
        <tissue evidence="10">Whole body excluding digestive tract and cuticle</tissue>
    </source>
</reference>
<dbReference type="AlphaFoldDB" id="A0A5N5SSL6"/>
<feature type="domain" description="C2H2-type" evidence="9">
    <location>
        <begin position="72"/>
        <end position="99"/>
    </location>
</feature>
<dbReference type="PANTHER" id="PTHR23234">
    <property type="entry name" value="ZNF44 PROTEIN"/>
    <property type="match status" value="1"/>
</dbReference>
<evidence type="ECO:0000313" key="11">
    <source>
        <dbReference type="Proteomes" id="UP000326759"/>
    </source>
</evidence>
<protein>
    <submittedName>
        <fullName evidence="10">Zinc finger protein</fullName>
    </submittedName>
</protein>
<feature type="region of interest" description="Disordered" evidence="8">
    <location>
        <begin position="267"/>
        <end position="289"/>
    </location>
</feature>
<accession>A0A5N5SSL6</accession>
<evidence type="ECO:0000256" key="5">
    <source>
        <dbReference type="ARBA" id="ARBA00022833"/>
    </source>
</evidence>
<dbReference type="Pfam" id="PF00096">
    <property type="entry name" value="zf-C2H2"/>
    <property type="match status" value="3"/>
</dbReference>
<keyword evidence="11" id="KW-1185">Reference proteome</keyword>
<evidence type="ECO:0000256" key="8">
    <source>
        <dbReference type="SAM" id="MobiDB-lite"/>
    </source>
</evidence>
<dbReference type="EMBL" id="SEYY01020788">
    <property type="protein sequence ID" value="KAB7497017.1"/>
    <property type="molecule type" value="Genomic_DNA"/>
</dbReference>
<feature type="domain" description="C2H2-type" evidence="9">
    <location>
        <begin position="223"/>
        <end position="246"/>
    </location>
</feature>
<dbReference type="Gene3D" id="3.30.160.60">
    <property type="entry name" value="Classic Zinc Finger"/>
    <property type="match status" value="4"/>
</dbReference>
<evidence type="ECO:0000256" key="6">
    <source>
        <dbReference type="ARBA" id="ARBA00023242"/>
    </source>
</evidence>
<keyword evidence="6" id="KW-0539">Nucleus</keyword>
<proteinExistence type="predicted"/>
<dbReference type="InterPro" id="IPR036236">
    <property type="entry name" value="Znf_C2H2_sf"/>
</dbReference>
<organism evidence="10 11">
    <name type="scientific">Armadillidium nasatum</name>
    <dbReference type="NCBI Taxonomy" id="96803"/>
    <lineage>
        <taxon>Eukaryota</taxon>
        <taxon>Metazoa</taxon>
        <taxon>Ecdysozoa</taxon>
        <taxon>Arthropoda</taxon>
        <taxon>Crustacea</taxon>
        <taxon>Multicrustacea</taxon>
        <taxon>Malacostraca</taxon>
        <taxon>Eumalacostraca</taxon>
        <taxon>Peracarida</taxon>
        <taxon>Isopoda</taxon>
        <taxon>Oniscidea</taxon>
        <taxon>Crinocheta</taxon>
        <taxon>Armadillidiidae</taxon>
        <taxon>Armadillidium</taxon>
    </lineage>
</organism>
<keyword evidence="3" id="KW-0677">Repeat</keyword>
<dbReference type="OrthoDB" id="8117402at2759"/>
<dbReference type="GO" id="GO:0005634">
    <property type="term" value="C:nucleus"/>
    <property type="evidence" value="ECO:0007669"/>
    <property type="project" value="UniProtKB-SubCell"/>
</dbReference>
<keyword evidence="4 7" id="KW-0863">Zinc-finger</keyword>
<comment type="caution">
    <text evidence="10">The sequence shown here is derived from an EMBL/GenBank/DDBJ whole genome shotgun (WGS) entry which is preliminary data.</text>
</comment>
<feature type="domain" description="C2H2-type" evidence="9">
    <location>
        <begin position="177"/>
        <end position="204"/>
    </location>
</feature>
<keyword evidence="5" id="KW-0862">Zinc</keyword>
<dbReference type="PROSITE" id="PS00028">
    <property type="entry name" value="ZINC_FINGER_C2H2_1"/>
    <property type="match status" value="4"/>
</dbReference>
<feature type="domain" description="C2H2-type" evidence="9">
    <location>
        <begin position="149"/>
        <end position="176"/>
    </location>
</feature>
<dbReference type="SUPFAM" id="SSF57667">
    <property type="entry name" value="beta-beta-alpha zinc fingers"/>
    <property type="match status" value="3"/>
</dbReference>